<organism evidence="2 3">
    <name type="scientific">Caerostris extrusa</name>
    <name type="common">Bark spider</name>
    <name type="synonym">Caerostris bankana</name>
    <dbReference type="NCBI Taxonomy" id="172846"/>
    <lineage>
        <taxon>Eukaryota</taxon>
        <taxon>Metazoa</taxon>
        <taxon>Ecdysozoa</taxon>
        <taxon>Arthropoda</taxon>
        <taxon>Chelicerata</taxon>
        <taxon>Arachnida</taxon>
        <taxon>Araneae</taxon>
        <taxon>Araneomorphae</taxon>
        <taxon>Entelegynae</taxon>
        <taxon>Araneoidea</taxon>
        <taxon>Araneidae</taxon>
        <taxon>Caerostris</taxon>
    </lineage>
</organism>
<gene>
    <name evidence="2" type="ORF">CEXT_563641</name>
</gene>
<feature type="compositionally biased region" description="Basic residues" evidence="1">
    <location>
        <begin position="1"/>
        <end position="14"/>
    </location>
</feature>
<protein>
    <recommendedName>
        <fullName evidence="4">Ycf15</fullName>
    </recommendedName>
</protein>
<name>A0AAV4XQ38_CAEEX</name>
<comment type="caution">
    <text evidence="2">The sequence shown here is derived from an EMBL/GenBank/DDBJ whole genome shotgun (WGS) entry which is preliminary data.</text>
</comment>
<keyword evidence="3" id="KW-1185">Reference proteome</keyword>
<accession>A0AAV4XQ38</accession>
<feature type="region of interest" description="Disordered" evidence="1">
    <location>
        <begin position="1"/>
        <end position="33"/>
    </location>
</feature>
<dbReference type="Proteomes" id="UP001054945">
    <property type="component" value="Unassembled WGS sequence"/>
</dbReference>
<evidence type="ECO:0000313" key="2">
    <source>
        <dbReference type="EMBL" id="GIY97297.1"/>
    </source>
</evidence>
<evidence type="ECO:0000256" key="1">
    <source>
        <dbReference type="SAM" id="MobiDB-lite"/>
    </source>
</evidence>
<sequence length="67" mass="7688">MKKFRCVRSNRKLSPRVYSKRPPSFSQGSRRELSDEISLGKGGVLTRGCHPSSDYPRCRFLERTTSP</sequence>
<dbReference type="EMBL" id="BPLR01000764">
    <property type="protein sequence ID" value="GIY97297.1"/>
    <property type="molecule type" value="Genomic_DNA"/>
</dbReference>
<reference evidence="2 3" key="1">
    <citation type="submission" date="2021-06" db="EMBL/GenBank/DDBJ databases">
        <title>Caerostris extrusa draft genome.</title>
        <authorList>
            <person name="Kono N."/>
            <person name="Arakawa K."/>
        </authorList>
    </citation>
    <scope>NUCLEOTIDE SEQUENCE [LARGE SCALE GENOMIC DNA]</scope>
</reference>
<proteinExistence type="predicted"/>
<evidence type="ECO:0000313" key="3">
    <source>
        <dbReference type="Proteomes" id="UP001054945"/>
    </source>
</evidence>
<evidence type="ECO:0008006" key="4">
    <source>
        <dbReference type="Google" id="ProtNLM"/>
    </source>
</evidence>
<dbReference type="AlphaFoldDB" id="A0AAV4XQ38"/>